<keyword evidence="1" id="KW-0677">Repeat</keyword>
<accession>A0AAV2RAC7</accession>
<dbReference type="EMBL" id="CAXKWB010017519">
    <property type="protein sequence ID" value="CAL4119102.1"/>
    <property type="molecule type" value="Genomic_DNA"/>
</dbReference>
<dbReference type="InterPro" id="IPR050776">
    <property type="entry name" value="Ank_Repeat/CDKN_Inhibitor"/>
</dbReference>
<reference evidence="4 5" key="1">
    <citation type="submission" date="2024-05" db="EMBL/GenBank/DDBJ databases">
        <authorList>
            <person name="Wallberg A."/>
        </authorList>
    </citation>
    <scope>NUCLEOTIDE SEQUENCE [LARGE SCALE GENOMIC DNA]</scope>
</reference>
<dbReference type="PANTHER" id="PTHR24201">
    <property type="entry name" value="ANK_REP_REGION DOMAIN-CONTAINING PROTEIN"/>
    <property type="match status" value="1"/>
</dbReference>
<dbReference type="PROSITE" id="PS50088">
    <property type="entry name" value="ANK_REPEAT"/>
    <property type="match status" value="1"/>
</dbReference>
<dbReference type="SMART" id="SM00248">
    <property type="entry name" value="ANK"/>
    <property type="match status" value="3"/>
</dbReference>
<dbReference type="InterPro" id="IPR036770">
    <property type="entry name" value="Ankyrin_rpt-contain_sf"/>
</dbReference>
<gene>
    <name evidence="4" type="ORF">MNOR_LOCUS21603</name>
</gene>
<dbReference type="Pfam" id="PF12796">
    <property type="entry name" value="Ank_2"/>
    <property type="match status" value="1"/>
</dbReference>
<evidence type="ECO:0000256" key="2">
    <source>
        <dbReference type="ARBA" id="ARBA00023043"/>
    </source>
</evidence>
<name>A0AAV2RAC7_MEGNR</name>
<dbReference type="PANTHER" id="PTHR24201:SF2">
    <property type="entry name" value="ANKYRIN REPEAT DOMAIN-CONTAINING PROTEIN 42"/>
    <property type="match status" value="1"/>
</dbReference>
<organism evidence="4 5">
    <name type="scientific">Meganyctiphanes norvegica</name>
    <name type="common">Northern krill</name>
    <name type="synonym">Thysanopoda norvegica</name>
    <dbReference type="NCBI Taxonomy" id="48144"/>
    <lineage>
        <taxon>Eukaryota</taxon>
        <taxon>Metazoa</taxon>
        <taxon>Ecdysozoa</taxon>
        <taxon>Arthropoda</taxon>
        <taxon>Crustacea</taxon>
        <taxon>Multicrustacea</taxon>
        <taxon>Malacostraca</taxon>
        <taxon>Eumalacostraca</taxon>
        <taxon>Eucarida</taxon>
        <taxon>Euphausiacea</taxon>
        <taxon>Euphausiidae</taxon>
        <taxon>Meganyctiphanes</taxon>
    </lineage>
</organism>
<evidence type="ECO:0000313" key="4">
    <source>
        <dbReference type="EMBL" id="CAL4119102.1"/>
    </source>
</evidence>
<dbReference type="PROSITE" id="PS50297">
    <property type="entry name" value="ANK_REP_REGION"/>
    <property type="match status" value="1"/>
</dbReference>
<dbReference type="Gene3D" id="1.25.40.20">
    <property type="entry name" value="Ankyrin repeat-containing domain"/>
    <property type="match status" value="1"/>
</dbReference>
<dbReference type="GO" id="GO:0005634">
    <property type="term" value="C:nucleus"/>
    <property type="evidence" value="ECO:0007669"/>
    <property type="project" value="TreeGrafter"/>
</dbReference>
<keyword evidence="2 3" id="KW-0040">ANK repeat</keyword>
<comment type="caution">
    <text evidence="4">The sequence shown here is derived from an EMBL/GenBank/DDBJ whole genome shotgun (WGS) entry which is preliminary data.</text>
</comment>
<protein>
    <submittedName>
        <fullName evidence="4">Uncharacterized protein</fullName>
    </submittedName>
</protein>
<feature type="repeat" description="ANK" evidence="3">
    <location>
        <begin position="30"/>
        <end position="54"/>
    </location>
</feature>
<dbReference type="Proteomes" id="UP001497623">
    <property type="component" value="Unassembled WGS sequence"/>
</dbReference>
<keyword evidence="5" id="KW-1185">Reference proteome</keyword>
<dbReference type="SUPFAM" id="SSF48403">
    <property type="entry name" value="Ankyrin repeat"/>
    <property type="match status" value="1"/>
</dbReference>
<feature type="non-terminal residue" evidence="4">
    <location>
        <position position="206"/>
    </location>
</feature>
<sequence length="206" mass="23018">MSIANMIENPSLALKTIRQGTFDVHLQDMQRQTVLHIAATLGDLDTVQALIDFGCFPEPVSLTGQTPADLALETGHIQVHRFLMEYAQGLKQKGWSQHSKESYKHLTELNRAGRKEDASDLEAQNGIFKLVKSISSLICQGLPLAAPYNISSEPLFMAIQNHNLRILELLFCANAPLYGTIKKYDILQIVWLTQNGTEKQAIMVTR</sequence>
<dbReference type="InterPro" id="IPR002110">
    <property type="entry name" value="Ankyrin_rpt"/>
</dbReference>
<proteinExistence type="predicted"/>
<evidence type="ECO:0000256" key="3">
    <source>
        <dbReference type="PROSITE-ProRule" id="PRU00023"/>
    </source>
</evidence>
<dbReference type="AlphaFoldDB" id="A0AAV2RAC7"/>
<evidence type="ECO:0000256" key="1">
    <source>
        <dbReference type="ARBA" id="ARBA00022737"/>
    </source>
</evidence>
<evidence type="ECO:0000313" key="5">
    <source>
        <dbReference type="Proteomes" id="UP001497623"/>
    </source>
</evidence>